<dbReference type="PANTHER" id="PTHR45790:SF3">
    <property type="entry name" value="S-ADENOSYL-L-METHIONINE-DEPENDENT UROPORPHYRINOGEN III METHYLTRANSFERASE, CHLOROPLASTIC"/>
    <property type="match status" value="1"/>
</dbReference>
<name>A0A8H9ICY8_9ALTE</name>
<dbReference type="GO" id="GO:0019354">
    <property type="term" value="P:siroheme biosynthetic process"/>
    <property type="evidence" value="ECO:0007669"/>
    <property type="project" value="UniProtKB-UniPathway"/>
</dbReference>
<dbReference type="InterPro" id="IPR014776">
    <property type="entry name" value="4pyrrole_Mease_sub2"/>
</dbReference>
<evidence type="ECO:0000256" key="7">
    <source>
        <dbReference type="ARBA" id="ARBA00023002"/>
    </source>
</evidence>
<feature type="domain" description="Tetrapyrrole methylase" evidence="13">
    <location>
        <begin position="71"/>
        <end position="289"/>
    </location>
</feature>
<comment type="similarity">
    <text evidence="1">Belongs to the precorrin methyltransferase family.</text>
</comment>
<keyword evidence="4" id="KW-0489">Methyltransferase</keyword>
<evidence type="ECO:0000313" key="14">
    <source>
        <dbReference type="EMBL" id="GGZ64156.1"/>
    </source>
</evidence>
<keyword evidence="9" id="KW-0627">Porphyrin biosynthesis</keyword>
<dbReference type="InterPro" id="IPR014777">
    <property type="entry name" value="4pyrrole_Mease_sub1"/>
</dbReference>
<dbReference type="GO" id="GO:0032259">
    <property type="term" value="P:methylation"/>
    <property type="evidence" value="ECO:0007669"/>
    <property type="project" value="UniProtKB-KW"/>
</dbReference>
<dbReference type="NCBIfam" id="TIGR01469">
    <property type="entry name" value="cobA_cysG_Cterm"/>
    <property type="match status" value="1"/>
</dbReference>
<dbReference type="Gene3D" id="3.30.950.10">
    <property type="entry name" value="Methyltransferase, Cobalt-precorrin-4 Transmethylase, Domain 2"/>
    <property type="match status" value="1"/>
</dbReference>
<dbReference type="EC" id="2.1.1.107" evidence="2"/>
<evidence type="ECO:0000256" key="1">
    <source>
        <dbReference type="ARBA" id="ARBA00005879"/>
    </source>
</evidence>
<dbReference type="RefSeq" id="WP_191866074.1">
    <property type="nucleotide sequence ID" value="NZ_BMZC01000005.1"/>
</dbReference>
<dbReference type="AlphaFoldDB" id="A0A8H9ICY8"/>
<comment type="caution">
    <text evidence="14">The sequence shown here is derived from an EMBL/GenBank/DDBJ whole genome shotgun (WGS) entry which is preliminary data.</text>
</comment>
<dbReference type="GO" id="GO:0016491">
    <property type="term" value="F:oxidoreductase activity"/>
    <property type="evidence" value="ECO:0007669"/>
    <property type="project" value="UniProtKB-KW"/>
</dbReference>
<dbReference type="Pfam" id="PF00590">
    <property type="entry name" value="TP_methylase"/>
    <property type="match status" value="1"/>
</dbReference>
<evidence type="ECO:0000256" key="12">
    <source>
        <dbReference type="ARBA" id="ARBA00060548"/>
    </source>
</evidence>
<dbReference type="GO" id="GO:0016829">
    <property type="term" value="F:lyase activity"/>
    <property type="evidence" value="ECO:0007669"/>
    <property type="project" value="UniProtKB-KW"/>
</dbReference>
<dbReference type="GO" id="GO:0009236">
    <property type="term" value="P:cobalamin biosynthetic process"/>
    <property type="evidence" value="ECO:0007669"/>
    <property type="project" value="UniProtKB-KW"/>
</dbReference>
<comment type="pathway">
    <text evidence="11">Porphyrin-containing compound metabolism; siroheme biosynthesis; precorrin-2 from uroporphyrinogen III: step 1/1.</text>
</comment>
<dbReference type="InterPro" id="IPR006366">
    <property type="entry name" value="CobA/CysG_C"/>
</dbReference>
<protein>
    <recommendedName>
        <fullName evidence="2">uroporphyrinogen-III C-methyltransferase</fullName>
        <ecNumber evidence="2">2.1.1.107</ecNumber>
    </recommendedName>
</protein>
<evidence type="ECO:0000256" key="3">
    <source>
        <dbReference type="ARBA" id="ARBA00022573"/>
    </source>
</evidence>
<dbReference type="FunFam" id="3.40.1010.10:FF:000001">
    <property type="entry name" value="Siroheme synthase"/>
    <property type="match status" value="1"/>
</dbReference>
<evidence type="ECO:0000259" key="13">
    <source>
        <dbReference type="Pfam" id="PF00590"/>
    </source>
</evidence>
<keyword evidence="7" id="KW-0560">Oxidoreductase</keyword>
<dbReference type="InterPro" id="IPR003043">
    <property type="entry name" value="Uropor_MeTrfase_CS"/>
</dbReference>
<keyword evidence="8" id="KW-0456">Lyase</keyword>
<keyword evidence="10" id="KW-0511">Multifunctional enzyme</keyword>
<dbReference type="PANTHER" id="PTHR45790">
    <property type="entry name" value="SIROHEME SYNTHASE-RELATED"/>
    <property type="match status" value="1"/>
</dbReference>
<dbReference type="SUPFAM" id="SSF53790">
    <property type="entry name" value="Tetrapyrrole methylase"/>
    <property type="match status" value="1"/>
</dbReference>
<accession>A0A8H9ICY8</accession>
<evidence type="ECO:0000256" key="11">
    <source>
        <dbReference type="ARBA" id="ARBA00025705"/>
    </source>
</evidence>
<dbReference type="GO" id="GO:0004851">
    <property type="term" value="F:uroporphyrin-III C-methyltransferase activity"/>
    <property type="evidence" value="ECO:0007669"/>
    <property type="project" value="UniProtKB-EC"/>
</dbReference>
<gene>
    <name evidence="14" type="ORF">GCM10011274_22990</name>
</gene>
<reference evidence="14" key="1">
    <citation type="journal article" date="2014" name="Int. J. Syst. Evol. Microbiol.">
        <title>Complete genome sequence of Corynebacterium casei LMG S-19264T (=DSM 44701T), isolated from a smear-ripened cheese.</title>
        <authorList>
            <consortium name="US DOE Joint Genome Institute (JGI-PGF)"/>
            <person name="Walter F."/>
            <person name="Albersmeier A."/>
            <person name="Kalinowski J."/>
            <person name="Ruckert C."/>
        </authorList>
    </citation>
    <scope>NUCLEOTIDE SEQUENCE</scope>
    <source>
        <strain evidence="14">KCTC 32337</strain>
    </source>
</reference>
<dbReference type="NCBIfam" id="NF004790">
    <property type="entry name" value="PRK06136.1"/>
    <property type="match status" value="1"/>
</dbReference>
<comment type="pathway">
    <text evidence="12">Cofactor biosynthesis; adenosylcobalamin biosynthesis; precorrin-2 from uroporphyrinogen III: step 1/1.</text>
</comment>
<dbReference type="UniPathway" id="UPA00262">
    <property type="reaction ID" value="UER00211"/>
</dbReference>
<evidence type="ECO:0000313" key="15">
    <source>
        <dbReference type="Proteomes" id="UP000622604"/>
    </source>
</evidence>
<evidence type="ECO:0000256" key="9">
    <source>
        <dbReference type="ARBA" id="ARBA00023244"/>
    </source>
</evidence>
<dbReference type="CDD" id="cd11642">
    <property type="entry name" value="SUMT"/>
    <property type="match status" value="1"/>
</dbReference>
<dbReference type="InterPro" id="IPR035996">
    <property type="entry name" value="4pyrrol_Methylase_sf"/>
</dbReference>
<evidence type="ECO:0000256" key="2">
    <source>
        <dbReference type="ARBA" id="ARBA00012162"/>
    </source>
</evidence>
<keyword evidence="5" id="KW-0808">Transferase</keyword>
<dbReference type="EMBL" id="BMZC01000005">
    <property type="protein sequence ID" value="GGZ64156.1"/>
    <property type="molecule type" value="Genomic_DNA"/>
</dbReference>
<evidence type="ECO:0000256" key="8">
    <source>
        <dbReference type="ARBA" id="ARBA00023239"/>
    </source>
</evidence>
<keyword evidence="6" id="KW-0949">S-adenosyl-L-methionine</keyword>
<evidence type="ECO:0000256" key="10">
    <source>
        <dbReference type="ARBA" id="ARBA00023268"/>
    </source>
</evidence>
<evidence type="ECO:0000256" key="5">
    <source>
        <dbReference type="ARBA" id="ARBA00022679"/>
    </source>
</evidence>
<organism evidence="14 15">
    <name type="scientific">Paraglaciecola chathamensis</name>
    <dbReference type="NCBI Taxonomy" id="368405"/>
    <lineage>
        <taxon>Bacteria</taxon>
        <taxon>Pseudomonadati</taxon>
        <taxon>Pseudomonadota</taxon>
        <taxon>Gammaproteobacteria</taxon>
        <taxon>Alteromonadales</taxon>
        <taxon>Alteromonadaceae</taxon>
        <taxon>Paraglaciecola</taxon>
    </lineage>
</organism>
<reference evidence="14" key="2">
    <citation type="submission" date="2020-09" db="EMBL/GenBank/DDBJ databases">
        <authorList>
            <person name="Sun Q."/>
            <person name="Kim S."/>
        </authorList>
    </citation>
    <scope>NUCLEOTIDE SEQUENCE</scope>
    <source>
        <strain evidence="14">KCTC 32337</strain>
    </source>
</reference>
<keyword evidence="3" id="KW-0169">Cobalamin biosynthesis</keyword>
<dbReference type="InterPro" id="IPR000878">
    <property type="entry name" value="4pyrrol_Mease"/>
</dbReference>
<dbReference type="Proteomes" id="UP000622604">
    <property type="component" value="Unassembled WGS sequence"/>
</dbReference>
<proteinExistence type="inferred from homology"/>
<dbReference type="PROSITE" id="PS00839">
    <property type="entry name" value="SUMT_1"/>
    <property type="match status" value="1"/>
</dbReference>
<sequence length="342" mass="37473">MNSPLNVFYQVNLLPQLCSQIFSQFVSHWLRVTPSAFTRGAKGLNSGLRTDLKKFNALNRHRNTGGKPGHVHLIGSGPGDAELLTVKAYRLLQSVDVVMYDWLVNPEILDMIPPHVERRFVGKKCGEHSMTQIEISELLVSVAKEGKTIARLKGGDPAIFARAAEECDLLTRNHIPFSIVPGITAASGASAYAGIPLTHRDCAQSVRFITAHLKDPALQPDWQSLVTGAMPDAQGKNAETLVFYMGLRRIESIMQQLQAHGLPMDMPVAIIDKATSTQQQVCIGQVKNIAQRIHTRQFTGPALIIVGEVVSKRQKVVSYHQQDGLQCTAHNELSNAATNFAG</sequence>
<dbReference type="InterPro" id="IPR050161">
    <property type="entry name" value="Siro_Cobalamin_biosynth"/>
</dbReference>
<dbReference type="Gene3D" id="3.40.1010.10">
    <property type="entry name" value="Cobalt-precorrin-4 Transmethylase, Domain 1"/>
    <property type="match status" value="1"/>
</dbReference>
<dbReference type="FunFam" id="3.30.950.10:FF:000001">
    <property type="entry name" value="Siroheme synthase"/>
    <property type="match status" value="1"/>
</dbReference>
<evidence type="ECO:0000256" key="6">
    <source>
        <dbReference type="ARBA" id="ARBA00022691"/>
    </source>
</evidence>
<evidence type="ECO:0000256" key="4">
    <source>
        <dbReference type="ARBA" id="ARBA00022603"/>
    </source>
</evidence>